<dbReference type="OrthoDB" id="9784014at2"/>
<dbReference type="EMBL" id="FOMS01000014">
    <property type="protein sequence ID" value="SFE70208.1"/>
    <property type="molecule type" value="Genomic_DNA"/>
</dbReference>
<gene>
    <name evidence="8" type="ORF">SAMN04515678_11431</name>
</gene>
<name>A0A1I2CPN2_9RHOB</name>
<dbReference type="Pfam" id="PF02687">
    <property type="entry name" value="FtsX"/>
    <property type="match status" value="1"/>
</dbReference>
<feature type="domain" description="ABC3 transporter permease C-terminal" evidence="7">
    <location>
        <begin position="316"/>
        <end position="430"/>
    </location>
</feature>
<protein>
    <submittedName>
        <fullName evidence="8">Putative ABC transport system permease protein</fullName>
    </submittedName>
</protein>
<keyword evidence="5 6" id="KW-0472">Membrane</keyword>
<evidence type="ECO:0000256" key="2">
    <source>
        <dbReference type="ARBA" id="ARBA00022475"/>
    </source>
</evidence>
<dbReference type="RefSeq" id="WP_149757814.1">
    <property type="nucleotide sequence ID" value="NZ_FOMS01000014.1"/>
</dbReference>
<evidence type="ECO:0000259" key="7">
    <source>
        <dbReference type="Pfam" id="PF02687"/>
    </source>
</evidence>
<comment type="subcellular location">
    <subcellularLocation>
        <location evidence="1">Cell membrane</location>
        <topology evidence="1">Multi-pass membrane protein</topology>
    </subcellularLocation>
</comment>
<keyword evidence="3 6" id="KW-0812">Transmembrane</keyword>
<dbReference type="PANTHER" id="PTHR43738">
    <property type="entry name" value="ABC TRANSPORTER, MEMBRANE PROTEIN"/>
    <property type="match status" value="1"/>
</dbReference>
<proteinExistence type="predicted"/>
<evidence type="ECO:0000256" key="1">
    <source>
        <dbReference type="ARBA" id="ARBA00004651"/>
    </source>
</evidence>
<dbReference type="Proteomes" id="UP000325289">
    <property type="component" value="Unassembled WGS sequence"/>
</dbReference>
<dbReference type="GO" id="GO:0005886">
    <property type="term" value="C:plasma membrane"/>
    <property type="evidence" value="ECO:0007669"/>
    <property type="project" value="UniProtKB-SubCell"/>
</dbReference>
<reference evidence="8 9" key="1">
    <citation type="submission" date="2016-10" db="EMBL/GenBank/DDBJ databases">
        <authorList>
            <person name="Varghese N."/>
            <person name="Submissions S."/>
        </authorList>
    </citation>
    <scope>NUCLEOTIDE SEQUENCE [LARGE SCALE GENOMIC DNA]</scope>
    <source>
        <strain evidence="9">YIM D21,KCTC 23444,ACCC 10710</strain>
    </source>
</reference>
<keyword evidence="4 6" id="KW-1133">Transmembrane helix</keyword>
<sequence length="437" mass="46300">MRDIWLSLPSGAQDALILALFLVPALAIGVALLRGVAPFPLVSAILWRFRWANTMFVALIAISVGMGIGLVAQERGLRAGTAQAADKFDLVVTAPGSELTMLFATVFLQPQDVPLLGGAAFERVASHENVEIAAPLAFGDSYRSAPVVGTIESFARHLSDNRIEGRMWRSSGEAIAGALSELEIGAVFTPAHGHGSALEEGAHAGTEIEVVGRMAPTGTPWDRSILVPVETVWETHGLANGHAPSDAGRIGPPFDPDHFPGTPAIVVRADELWANYALRSEFTRDGETMAFFPGTVLSNLYIVMGDVRQAMSIMALVTQGLVAASVLLGLFILSRLFRRQIALLRALGASSRFVLAVMWSYGTALLATGATLGLGVGYAATAILSRIVTERTDIVVSASLGWSEFHLVAGFLSVTTILSLLPVLAQRRQSVVGGLRA</sequence>
<evidence type="ECO:0000256" key="3">
    <source>
        <dbReference type="ARBA" id="ARBA00022692"/>
    </source>
</evidence>
<dbReference type="PANTHER" id="PTHR43738:SF2">
    <property type="entry name" value="ABC TRANSPORTER PERMEASE"/>
    <property type="match status" value="1"/>
</dbReference>
<feature type="transmembrane region" description="Helical" evidence="6">
    <location>
        <begin position="51"/>
        <end position="72"/>
    </location>
</feature>
<feature type="transmembrane region" description="Helical" evidence="6">
    <location>
        <begin position="405"/>
        <end position="425"/>
    </location>
</feature>
<evidence type="ECO:0000256" key="6">
    <source>
        <dbReference type="SAM" id="Phobius"/>
    </source>
</evidence>
<keyword evidence="2" id="KW-1003">Cell membrane</keyword>
<evidence type="ECO:0000256" key="4">
    <source>
        <dbReference type="ARBA" id="ARBA00022989"/>
    </source>
</evidence>
<accession>A0A1I2CPN2</accession>
<feature type="transmembrane region" description="Helical" evidence="6">
    <location>
        <begin position="353"/>
        <end position="385"/>
    </location>
</feature>
<dbReference type="InterPro" id="IPR003838">
    <property type="entry name" value="ABC3_permease_C"/>
</dbReference>
<dbReference type="InterPro" id="IPR051125">
    <property type="entry name" value="ABC-4/HrtB_transporter"/>
</dbReference>
<evidence type="ECO:0000256" key="5">
    <source>
        <dbReference type="ARBA" id="ARBA00023136"/>
    </source>
</evidence>
<dbReference type="AlphaFoldDB" id="A0A1I2CPN2"/>
<evidence type="ECO:0000313" key="8">
    <source>
        <dbReference type="EMBL" id="SFE70208.1"/>
    </source>
</evidence>
<keyword evidence="9" id="KW-1185">Reference proteome</keyword>
<organism evidence="8 9">
    <name type="scientific">Roseivivax sediminis</name>
    <dbReference type="NCBI Taxonomy" id="936889"/>
    <lineage>
        <taxon>Bacteria</taxon>
        <taxon>Pseudomonadati</taxon>
        <taxon>Pseudomonadota</taxon>
        <taxon>Alphaproteobacteria</taxon>
        <taxon>Rhodobacterales</taxon>
        <taxon>Roseobacteraceae</taxon>
        <taxon>Roseivivax</taxon>
    </lineage>
</organism>
<feature type="transmembrane region" description="Helical" evidence="6">
    <location>
        <begin position="310"/>
        <end position="333"/>
    </location>
</feature>
<evidence type="ECO:0000313" key="9">
    <source>
        <dbReference type="Proteomes" id="UP000325289"/>
    </source>
</evidence>